<feature type="transmembrane region" description="Helical" evidence="4">
    <location>
        <begin position="340"/>
        <end position="357"/>
    </location>
</feature>
<dbReference type="SUPFAM" id="SSF48452">
    <property type="entry name" value="TPR-like"/>
    <property type="match status" value="1"/>
</dbReference>
<keyword evidence="4" id="KW-0812">Transmembrane</keyword>
<dbReference type="PANTHER" id="PTHR45188:SF2">
    <property type="entry name" value="DNAJ HOMOLOG SUBFAMILY C MEMBER 7"/>
    <property type="match status" value="1"/>
</dbReference>
<dbReference type="InterPro" id="IPR019734">
    <property type="entry name" value="TPR_rpt"/>
</dbReference>
<reference evidence="6" key="1">
    <citation type="submission" date="2006-06" db="EMBL/GenBank/DDBJ databases">
        <title>Complete sequence of Trichodesmium erythraeum IMS101.</title>
        <authorList>
            <consortium name="US DOE Joint Genome Institute"/>
            <person name="Copeland A."/>
            <person name="Lucas S."/>
            <person name="Lapidus A."/>
            <person name="Barry K."/>
            <person name="Detter J.C."/>
            <person name="Glavina del Rio T."/>
            <person name="Hammon N."/>
            <person name="Israni S."/>
            <person name="Dalin E."/>
            <person name="Tice H."/>
            <person name="Pitluck S."/>
            <person name="Kiss H."/>
            <person name="Munk A.C."/>
            <person name="Brettin T."/>
            <person name="Bruce D."/>
            <person name="Han C."/>
            <person name="Tapia R."/>
            <person name="Gilna P."/>
            <person name="Schmutz J."/>
            <person name="Larimer F."/>
            <person name="Land M."/>
            <person name="Hauser L."/>
            <person name="Kyrpides N."/>
            <person name="Kim E."/>
            <person name="Richardson P."/>
        </authorList>
    </citation>
    <scope>NUCLEOTIDE SEQUENCE [LARGE SCALE GENOMIC DNA]</scope>
    <source>
        <strain evidence="6">IMS101</strain>
    </source>
</reference>
<dbReference type="PROSITE" id="PS50076">
    <property type="entry name" value="DNAJ_2"/>
    <property type="match status" value="1"/>
</dbReference>
<evidence type="ECO:0000256" key="3">
    <source>
        <dbReference type="PROSITE-ProRule" id="PRU00339"/>
    </source>
</evidence>
<keyword evidence="6" id="KW-0346">Stress response</keyword>
<dbReference type="AlphaFoldDB" id="Q114P6"/>
<dbReference type="Pfam" id="PF13181">
    <property type="entry name" value="TPR_8"/>
    <property type="match status" value="2"/>
</dbReference>
<dbReference type="HOGENOM" id="CLU_628385_0_0_3"/>
<dbReference type="OrthoDB" id="9779889at2"/>
<dbReference type="RefSeq" id="WP_011611403.1">
    <property type="nucleotide sequence ID" value="NC_008312.1"/>
</dbReference>
<gene>
    <name evidence="6" type="ordered locus">Tery_1768</name>
</gene>
<dbReference type="PROSITE" id="PS00636">
    <property type="entry name" value="DNAJ_1"/>
    <property type="match status" value="1"/>
</dbReference>
<dbReference type="Pfam" id="PF00515">
    <property type="entry name" value="TPR_1"/>
    <property type="match status" value="2"/>
</dbReference>
<keyword evidence="1" id="KW-0677">Repeat</keyword>
<dbReference type="EMBL" id="CP000393">
    <property type="protein sequence ID" value="ABG51028.1"/>
    <property type="molecule type" value="Genomic_DNA"/>
</dbReference>
<evidence type="ECO:0000313" key="6">
    <source>
        <dbReference type="EMBL" id="ABG51028.1"/>
    </source>
</evidence>
<dbReference type="InterPro" id="IPR018253">
    <property type="entry name" value="DnaJ_domain_CS"/>
</dbReference>
<dbReference type="PRINTS" id="PR00625">
    <property type="entry name" value="JDOMAIN"/>
</dbReference>
<keyword evidence="4" id="KW-1133">Transmembrane helix</keyword>
<feature type="domain" description="J" evidence="5">
    <location>
        <begin position="6"/>
        <end position="71"/>
    </location>
</feature>
<dbReference type="PANTHER" id="PTHR45188">
    <property type="entry name" value="DNAJ PROTEIN P58IPK HOMOLOG"/>
    <property type="match status" value="1"/>
</dbReference>
<dbReference type="STRING" id="203124.Tery_1768"/>
<name>Q114P6_TRIEI</name>
<organism evidence="6">
    <name type="scientific">Trichodesmium erythraeum (strain IMS101)</name>
    <dbReference type="NCBI Taxonomy" id="203124"/>
    <lineage>
        <taxon>Bacteria</taxon>
        <taxon>Bacillati</taxon>
        <taxon>Cyanobacteriota</taxon>
        <taxon>Cyanophyceae</taxon>
        <taxon>Oscillatoriophycideae</taxon>
        <taxon>Oscillatoriales</taxon>
        <taxon>Microcoleaceae</taxon>
        <taxon>Trichodesmium</taxon>
    </lineage>
</organism>
<dbReference type="SMART" id="SM00028">
    <property type="entry name" value="TPR"/>
    <property type="match status" value="4"/>
</dbReference>
<dbReference type="InterPro" id="IPR001623">
    <property type="entry name" value="DnaJ_domain"/>
</dbReference>
<feature type="repeat" description="TPR" evidence="3">
    <location>
        <begin position="74"/>
        <end position="107"/>
    </location>
</feature>
<accession>Q114P6</accession>
<feature type="transmembrane region" description="Helical" evidence="4">
    <location>
        <begin position="271"/>
        <end position="293"/>
    </location>
</feature>
<dbReference type="InterPro" id="IPR036869">
    <property type="entry name" value="J_dom_sf"/>
</dbReference>
<keyword evidence="4" id="KW-0472">Membrane</keyword>
<dbReference type="Gene3D" id="1.10.287.110">
    <property type="entry name" value="DnaJ domain"/>
    <property type="match status" value="1"/>
</dbReference>
<evidence type="ECO:0000259" key="5">
    <source>
        <dbReference type="PROSITE" id="PS50076"/>
    </source>
</evidence>
<dbReference type="SUPFAM" id="SSF46565">
    <property type="entry name" value="Chaperone J-domain"/>
    <property type="match status" value="1"/>
</dbReference>
<feature type="transmembrane region" description="Helical" evidence="4">
    <location>
        <begin position="363"/>
        <end position="385"/>
    </location>
</feature>
<protein>
    <submittedName>
        <fullName evidence="6">Heat shock protein DnaJ-like</fullName>
    </submittedName>
</protein>
<feature type="transmembrane region" description="Helical" evidence="4">
    <location>
        <begin position="397"/>
        <end position="414"/>
    </location>
</feature>
<dbReference type="CDD" id="cd06257">
    <property type="entry name" value="DnaJ"/>
    <property type="match status" value="1"/>
</dbReference>
<evidence type="ECO:0000256" key="4">
    <source>
        <dbReference type="SAM" id="Phobius"/>
    </source>
</evidence>
<dbReference type="eggNOG" id="COG0484">
    <property type="taxonomic scope" value="Bacteria"/>
</dbReference>
<sequence length="415" mass="46916">MEKEYNYYEVLRVSKDASAEQIKKAYHSLARQYHPDVNSGDINAAEKFKEINSVYEILSDPLKRSKYDKNVEEAQELYKRGVSKSQRGNYQGAILDYTKALEINPDWLEVLYNRAFASYKLQDYRNADIDYTKALFLDPYLVEVYYYRGLCRMKLKSIQAGMEDYTKALEINPNFAHVYYQRGLVYLKLQEHRLARLDFGKAAQLFAEQGDKINSQISLKAMRSLENFSVAKILEIFQKTFQDSWITVKTFIPNPIGGLLPAFVELELKRALNVAILLGIIFEVCFVIGISLILGRLGGDNHTGFLLLIIIGIIPFVNLTVTSGFARLIFKTNGSLTGDLFVAGTSLLPLGLLVLISGVLNNWIISLILCIFALCYTILIMYSGCQKIANVSEEKSALIVPIMLLVSGLPFSLIK</sequence>
<dbReference type="eggNOG" id="COG0457">
    <property type="taxonomic scope" value="Bacteria"/>
</dbReference>
<dbReference type="PROSITE" id="PS50005">
    <property type="entry name" value="TPR"/>
    <property type="match status" value="2"/>
</dbReference>
<proteinExistence type="predicted"/>
<keyword evidence="2 3" id="KW-0802">TPR repeat</keyword>
<feature type="transmembrane region" description="Helical" evidence="4">
    <location>
        <begin position="305"/>
        <end position="328"/>
    </location>
</feature>
<dbReference type="InterPro" id="IPR011990">
    <property type="entry name" value="TPR-like_helical_dom_sf"/>
</dbReference>
<dbReference type="KEGG" id="ter:Tery_1768"/>
<evidence type="ECO:0000256" key="2">
    <source>
        <dbReference type="ARBA" id="ARBA00022803"/>
    </source>
</evidence>
<evidence type="ECO:0000256" key="1">
    <source>
        <dbReference type="ARBA" id="ARBA00022737"/>
    </source>
</evidence>
<dbReference type="Pfam" id="PF00226">
    <property type="entry name" value="DnaJ"/>
    <property type="match status" value="1"/>
</dbReference>
<dbReference type="SMART" id="SM00271">
    <property type="entry name" value="DnaJ"/>
    <property type="match status" value="1"/>
</dbReference>
<feature type="repeat" description="TPR" evidence="3">
    <location>
        <begin position="142"/>
        <end position="175"/>
    </location>
</feature>
<dbReference type="Gene3D" id="1.25.40.10">
    <property type="entry name" value="Tetratricopeptide repeat domain"/>
    <property type="match status" value="2"/>
</dbReference>